<dbReference type="InterPro" id="IPR036514">
    <property type="entry name" value="SGNH_hydro_sf"/>
</dbReference>
<sequence length="344" mass="38043">MFWVICVAIAATATARSCGRLATMKNLVTFGDSITDDGRIAYFQEHMQFPPPGTIVPIAQEAATGGATWGRFVANVTGANYNNYAFSGATCSKDIVERYVPGLEIAFPTILEQEVPAFEVDLGFDNLYPNREADNTIYAIMIGANDLGISGYLSDSQAPGSTIQSFVDCVWNVLDKLYASGGRFFVVMNVIPLEITPLYKSVDKGGLEFSTLFPTKPDVNSTLYEQRIFQSTSSANDLFSIGGPFHLKLNNRWPGATLAIFDTNRLLRDIHANPERFFGPRANVYGVYQFCQSSDVASCTRASEPKSNFMWFDELHPSERTSEIIAQSFIDTIQGNSSYATYWR</sequence>
<dbReference type="InterPro" id="IPR001087">
    <property type="entry name" value="GDSL"/>
</dbReference>
<feature type="chain" id="PRO_5013379971" description="SGNH hydrolase-type esterase domain-containing protein" evidence="2">
    <location>
        <begin position="16"/>
        <end position="344"/>
    </location>
</feature>
<dbReference type="InterPro" id="IPR051058">
    <property type="entry name" value="GDSL_Est/Lipase"/>
</dbReference>
<keyword evidence="2" id="KW-0732">Signal</keyword>
<evidence type="ECO:0008006" key="4">
    <source>
        <dbReference type="Google" id="ProtNLM"/>
    </source>
</evidence>
<name>A0A0B7K596_BIOOC</name>
<gene>
    <name evidence="3" type="ORF">BN869_000008412_1</name>
</gene>
<dbReference type="CDD" id="cd01846">
    <property type="entry name" value="fatty_acyltransferase_like"/>
    <property type="match status" value="1"/>
</dbReference>
<dbReference type="Pfam" id="PF00657">
    <property type="entry name" value="Lipase_GDSL"/>
    <property type="match status" value="1"/>
</dbReference>
<dbReference type="EMBL" id="CDPU01000028">
    <property type="protein sequence ID" value="CEO52354.1"/>
    <property type="molecule type" value="Genomic_DNA"/>
</dbReference>
<evidence type="ECO:0000256" key="2">
    <source>
        <dbReference type="SAM" id="SignalP"/>
    </source>
</evidence>
<dbReference type="AlphaFoldDB" id="A0A0B7K596"/>
<proteinExistence type="predicted"/>
<dbReference type="PANTHER" id="PTHR45648">
    <property type="entry name" value="GDSL LIPASE/ACYLHYDROLASE FAMILY PROTEIN (AFU_ORTHOLOGUE AFUA_4G14700)"/>
    <property type="match status" value="1"/>
</dbReference>
<dbReference type="GO" id="GO:0016788">
    <property type="term" value="F:hydrolase activity, acting on ester bonds"/>
    <property type="evidence" value="ECO:0007669"/>
    <property type="project" value="InterPro"/>
</dbReference>
<dbReference type="PANTHER" id="PTHR45648:SF22">
    <property type="entry name" value="GDSL LIPASE_ACYLHYDROLASE FAMILY PROTEIN (AFU_ORTHOLOGUE AFUA_4G14700)"/>
    <property type="match status" value="1"/>
</dbReference>
<dbReference type="Gene3D" id="3.40.50.1110">
    <property type="entry name" value="SGNH hydrolase"/>
    <property type="match status" value="1"/>
</dbReference>
<organism evidence="3">
    <name type="scientific">Bionectria ochroleuca</name>
    <name type="common">Gliocladium roseum</name>
    <dbReference type="NCBI Taxonomy" id="29856"/>
    <lineage>
        <taxon>Eukaryota</taxon>
        <taxon>Fungi</taxon>
        <taxon>Dikarya</taxon>
        <taxon>Ascomycota</taxon>
        <taxon>Pezizomycotina</taxon>
        <taxon>Sordariomycetes</taxon>
        <taxon>Hypocreomycetidae</taxon>
        <taxon>Hypocreales</taxon>
        <taxon>Bionectriaceae</taxon>
        <taxon>Clonostachys</taxon>
    </lineage>
</organism>
<evidence type="ECO:0000313" key="3">
    <source>
        <dbReference type="EMBL" id="CEO52354.1"/>
    </source>
</evidence>
<dbReference type="SUPFAM" id="SSF52266">
    <property type="entry name" value="SGNH hydrolase"/>
    <property type="match status" value="1"/>
</dbReference>
<feature type="signal peptide" evidence="2">
    <location>
        <begin position="1"/>
        <end position="15"/>
    </location>
</feature>
<accession>A0A0B7K596</accession>
<reference evidence="3" key="1">
    <citation type="submission" date="2015-01" db="EMBL/GenBank/DDBJ databases">
        <authorList>
            <person name="Durling Mikael"/>
        </authorList>
    </citation>
    <scope>NUCLEOTIDE SEQUENCE</scope>
</reference>
<keyword evidence="1" id="KW-0378">Hydrolase</keyword>
<protein>
    <recommendedName>
        <fullName evidence="4">SGNH hydrolase-type esterase domain-containing protein</fullName>
    </recommendedName>
</protein>
<evidence type="ECO:0000256" key="1">
    <source>
        <dbReference type="ARBA" id="ARBA00022801"/>
    </source>
</evidence>